<proteinExistence type="predicted"/>
<reference evidence="1 2" key="1">
    <citation type="submission" date="2024-01" db="EMBL/GenBank/DDBJ databases">
        <title>A draft genome for the cacao thread blight pathogen Marasmiellus scandens.</title>
        <authorList>
            <person name="Baruah I.K."/>
            <person name="Leung J."/>
            <person name="Bukari Y."/>
            <person name="Amoako-Attah I."/>
            <person name="Meinhardt L.W."/>
            <person name="Bailey B.A."/>
            <person name="Cohen S.P."/>
        </authorList>
    </citation>
    <scope>NUCLEOTIDE SEQUENCE [LARGE SCALE GENOMIC DNA]</scope>
    <source>
        <strain evidence="1 2">GH-19</strain>
    </source>
</reference>
<name>A0ABR1IP50_9AGAR</name>
<evidence type="ECO:0000313" key="2">
    <source>
        <dbReference type="Proteomes" id="UP001498398"/>
    </source>
</evidence>
<keyword evidence="2" id="KW-1185">Reference proteome</keyword>
<organism evidence="1 2">
    <name type="scientific">Marasmiellus scandens</name>
    <dbReference type="NCBI Taxonomy" id="2682957"/>
    <lineage>
        <taxon>Eukaryota</taxon>
        <taxon>Fungi</taxon>
        <taxon>Dikarya</taxon>
        <taxon>Basidiomycota</taxon>
        <taxon>Agaricomycotina</taxon>
        <taxon>Agaricomycetes</taxon>
        <taxon>Agaricomycetidae</taxon>
        <taxon>Agaricales</taxon>
        <taxon>Marasmiineae</taxon>
        <taxon>Omphalotaceae</taxon>
        <taxon>Marasmiellus</taxon>
    </lineage>
</organism>
<dbReference type="Proteomes" id="UP001498398">
    <property type="component" value="Unassembled WGS sequence"/>
</dbReference>
<sequence length="149" mass="16788">MWDAGIRFSVAAIDALKPSDFDPYLKLIMGITYRQEAWVHDAVQRIFFAGTKTKLSESKEPYSEYISAEGRHAIDWELRDGLELMERTISELIHHPPTYQTRMKTIGVCFSVTSTQTVLLQSIQNGAGSQENSQLFLMPIAGSGAFHTF</sequence>
<accession>A0ABR1IP50</accession>
<evidence type="ECO:0000313" key="1">
    <source>
        <dbReference type="EMBL" id="KAK7435676.1"/>
    </source>
</evidence>
<dbReference type="EMBL" id="JBANRG010000103">
    <property type="protein sequence ID" value="KAK7435676.1"/>
    <property type="molecule type" value="Genomic_DNA"/>
</dbReference>
<protein>
    <submittedName>
        <fullName evidence="1">Uncharacterized protein</fullName>
    </submittedName>
</protein>
<comment type="caution">
    <text evidence="1">The sequence shown here is derived from an EMBL/GenBank/DDBJ whole genome shotgun (WGS) entry which is preliminary data.</text>
</comment>
<gene>
    <name evidence="1" type="ORF">VKT23_019508</name>
</gene>